<dbReference type="SMART" id="SM00530">
    <property type="entry name" value="HTH_XRE"/>
    <property type="match status" value="1"/>
</dbReference>
<dbReference type="PANTHER" id="PTHR46558:SF13">
    <property type="entry name" value="HTH-TYPE TRANSCRIPTIONAL REGULATOR IMMR"/>
    <property type="match status" value="1"/>
</dbReference>
<accession>A0A1Y4LJY0</accession>
<evidence type="ECO:0000313" key="4">
    <source>
        <dbReference type="Proteomes" id="UP000195326"/>
    </source>
</evidence>
<dbReference type="Pfam" id="PF01381">
    <property type="entry name" value="HTH_3"/>
    <property type="match status" value="1"/>
</dbReference>
<dbReference type="EMBL" id="NFKL01000015">
    <property type="protein sequence ID" value="OUP57008.1"/>
    <property type="molecule type" value="Genomic_DNA"/>
</dbReference>
<dbReference type="InterPro" id="IPR025868">
    <property type="entry name" value="Zn_ribbon_dom_put"/>
</dbReference>
<keyword evidence="1" id="KW-0238">DNA-binding</keyword>
<reference evidence="4" key="1">
    <citation type="submission" date="2017-04" db="EMBL/GenBank/DDBJ databases">
        <title>Function of individual gut microbiota members based on whole genome sequencing of pure cultures obtained from chicken caecum.</title>
        <authorList>
            <person name="Medvecky M."/>
            <person name="Cejkova D."/>
            <person name="Polansky O."/>
            <person name="Karasova D."/>
            <person name="Kubasova T."/>
            <person name="Cizek A."/>
            <person name="Rychlik I."/>
        </authorList>
    </citation>
    <scope>NUCLEOTIDE SEQUENCE [LARGE SCALE GENOMIC DNA]</scope>
    <source>
        <strain evidence="4">An179</strain>
    </source>
</reference>
<proteinExistence type="predicted"/>
<dbReference type="SUPFAM" id="SSF47413">
    <property type="entry name" value="lambda repressor-like DNA-binding domains"/>
    <property type="match status" value="1"/>
</dbReference>
<dbReference type="GO" id="GO:0003677">
    <property type="term" value="F:DNA binding"/>
    <property type="evidence" value="ECO:0007669"/>
    <property type="project" value="UniProtKB-KW"/>
</dbReference>
<dbReference type="InterPro" id="IPR010982">
    <property type="entry name" value="Lambda_DNA-bd_dom_sf"/>
</dbReference>
<dbReference type="Pfam" id="PF12674">
    <property type="entry name" value="Zn_ribbon_2"/>
    <property type="match status" value="1"/>
</dbReference>
<dbReference type="PANTHER" id="PTHR46558">
    <property type="entry name" value="TRACRIPTIONAL REGULATORY PROTEIN-RELATED-RELATED"/>
    <property type="match status" value="1"/>
</dbReference>
<evidence type="ECO:0000256" key="1">
    <source>
        <dbReference type="ARBA" id="ARBA00023125"/>
    </source>
</evidence>
<name>A0A1Y4LJY0_9FIRM</name>
<dbReference type="Proteomes" id="UP000195326">
    <property type="component" value="Unassembled WGS sequence"/>
</dbReference>
<dbReference type="Gene3D" id="1.10.260.40">
    <property type="entry name" value="lambda repressor-like DNA-binding domains"/>
    <property type="match status" value="1"/>
</dbReference>
<comment type="caution">
    <text evidence="3">The sequence shown here is derived from an EMBL/GenBank/DDBJ whole genome shotgun (WGS) entry which is preliminary data.</text>
</comment>
<protein>
    <submittedName>
        <fullName evidence="3">Transcriptional regulator</fullName>
    </submittedName>
</protein>
<gene>
    <name evidence="3" type="ORF">B5F15_10855</name>
</gene>
<organism evidence="3 4">
    <name type="scientific">Butyricicoccus pullicaecorum</name>
    <dbReference type="NCBI Taxonomy" id="501571"/>
    <lineage>
        <taxon>Bacteria</taxon>
        <taxon>Bacillati</taxon>
        <taxon>Bacillota</taxon>
        <taxon>Clostridia</taxon>
        <taxon>Eubacteriales</taxon>
        <taxon>Butyricicoccaceae</taxon>
        <taxon>Butyricicoccus</taxon>
    </lineage>
</organism>
<evidence type="ECO:0000313" key="3">
    <source>
        <dbReference type="EMBL" id="OUP57008.1"/>
    </source>
</evidence>
<dbReference type="PROSITE" id="PS50943">
    <property type="entry name" value="HTH_CROC1"/>
    <property type="match status" value="1"/>
</dbReference>
<dbReference type="RefSeq" id="WP_087415342.1">
    <property type="nucleotide sequence ID" value="NZ_NFKL01000015.1"/>
</dbReference>
<dbReference type="CDD" id="cd00093">
    <property type="entry name" value="HTH_XRE"/>
    <property type="match status" value="1"/>
</dbReference>
<sequence length="147" mass="17161">METKTVIYELRTKHGLSQDELAEKVFVTRQAVSRWENGETVPNTETLKLLSNVFDVSINTLLGSPRKLFCQCCGMPLDDSIISKESNGEFNEDYCKWCYSEGQFAYQSKEALLNYLVEHMPNPDNLQDEERRIQFDLFLSQLKHWKK</sequence>
<evidence type="ECO:0000259" key="2">
    <source>
        <dbReference type="PROSITE" id="PS50943"/>
    </source>
</evidence>
<dbReference type="AlphaFoldDB" id="A0A1Y4LJY0"/>
<feature type="domain" description="HTH cro/C1-type" evidence="2">
    <location>
        <begin position="7"/>
        <end position="61"/>
    </location>
</feature>
<dbReference type="InterPro" id="IPR001387">
    <property type="entry name" value="Cro/C1-type_HTH"/>
</dbReference>